<evidence type="ECO:0000313" key="1">
    <source>
        <dbReference type="EMBL" id="JAH03989.1"/>
    </source>
</evidence>
<reference evidence="1" key="1">
    <citation type="submission" date="2014-11" db="EMBL/GenBank/DDBJ databases">
        <authorList>
            <person name="Amaro Gonzalez C."/>
        </authorList>
    </citation>
    <scope>NUCLEOTIDE SEQUENCE</scope>
</reference>
<name>A0A0E9PHH7_ANGAN</name>
<sequence>MCYGARRPSGYCLANIGPWDSC</sequence>
<organism evidence="1">
    <name type="scientific">Anguilla anguilla</name>
    <name type="common">European freshwater eel</name>
    <name type="synonym">Muraena anguilla</name>
    <dbReference type="NCBI Taxonomy" id="7936"/>
    <lineage>
        <taxon>Eukaryota</taxon>
        <taxon>Metazoa</taxon>
        <taxon>Chordata</taxon>
        <taxon>Craniata</taxon>
        <taxon>Vertebrata</taxon>
        <taxon>Euteleostomi</taxon>
        <taxon>Actinopterygii</taxon>
        <taxon>Neopterygii</taxon>
        <taxon>Teleostei</taxon>
        <taxon>Anguilliformes</taxon>
        <taxon>Anguillidae</taxon>
        <taxon>Anguilla</taxon>
    </lineage>
</organism>
<reference evidence="1" key="2">
    <citation type="journal article" date="2015" name="Fish Shellfish Immunol.">
        <title>Early steps in the European eel (Anguilla anguilla)-Vibrio vulnificus interaction in the gills: Role of the RtxA13 toxin.</title>
        <authorList>
            <person name="Callol A."/>
            <person name="Pajuelo D."/>
            <person name="Ebbesson L."/>
            <person name="Teles M."/>
            <person name="MacKenzie S."/>
            <person name="Amaro C."/>
        </authorList>
    </citation>
    <scope>NUCLEOTIDE SEQUENCE</scope>
</reference>
<protein>
    <submittedName>
        <fullName evidence="1">Uncharacterized protein</fullName>
    </submittedName>
</protein>
<accession>A0A0E9PHH7</accession>
<dbReference type="EMBL" id="GBXM01104588">
    <property type="protein sequence ID" value="JAH03989.1"/>
    <property type="molecule type" value="Transcribed_RNA"/>
</dbReference>
<proteinExistence type="predicted"/>
<dbReference type="AlphaFoldDB" id="A0A0E9PHH7"/>